<gene>
    <name evidence="3" type="ORF">HMPREF9303_1795</name>
</gene>
<evidence type="ECO:0000313" key="3">
    <source>
        <dbReference type="EMBL" id="EGC86506.1"/>
    </source>
</evidence>
<proteinExistence type="predicted"/>
<accession>F0H6H7</accession>
<dbReference type="Pfam" id="PF19898">
    <property type="entry name" value="DUF6371"/>
    <property type="match status" value="1"/>
</dbReference>
<keyword evidence="4" id="KW-1185">Reference proteome</keyword>
<protein>
    <submittedName>
        <fullName evidence="3">Uncharacterized protein</fullName>
    </submittedName>
</protein>
<name>F0H6H7_9BACT</name>
<dbReference type="EMBL" id="AEXO01000064">
    <property type="protein sequence ID" value="EGC86506.1"/>
    <property type="molecule type" value="Genomic_DNA"/>
</dbReference>
<dbReference type="Proteomes" id="UP000003155">
    <property type="component" value="Unassembled WGS sequence"/>
</dbReference>
<dbReference type="InterPro" id="IPR045951">
    <property type="entry name" value="DUF6371"/>
</dbReference>
<reference evidence="3 4" key="1">
    <citation type="submission" date="2011-02" db="EMBL/GenBank/DDBJ databases">
        <authorList>
            <person name="Durkin A.S."/>
            <person name="Madupu R."/>
            <person name="Torralba M."/>
            <person name="Gillis M."/>
            <person name="Methe B."/>
            <person name="Sutton G."/>
            <person name="Nelson K.E."/>
        </authorList>
    </citation>
    <scope>NUCLEOTIDE SEQUENCE [LARGE SCALE GENOMIC DNA]</scope>
    <source>
        <strain evidence="3 4">CRIS 18C-A</strain>
    </source>
</reference>
<feature type="domain" description="Zinc beta-ribbon finger putative" evidence="2">
    <location>
        <begin position="4"/>
        <end position="69"/>
    </location>
</feature>
<dbReference type="Pfam" id="PF21957">
    <property type="entry name" value="Zn_ribbon_16"/>
    <property type="match status" value="1"/>
</dbReference>
<evidence type="ECO:0000259" key="2">
    <source>
        <dbReference type="Pfam" id="PF21957"/>
    </source>
</evidence>
<evidence type="ECO:0000259" key="1">
    <source>
        <dbReference type="Pfam" id="PF19898"/>
    </source>
</evidence>
<comment type="caution">
    <text evidence="3">The sequence shown here is derived from an EMBL/GenBank/DDBJ whole genome shotgun (WGS) entry which is preliminary data.</text>
</comment>
<dbReference type="InterPro" id="IPR047731">
    <property type="entry name" value="Zinc_ribbon_put"/>
</dbReference>
<evidence type="ECO:0000313" key="4">
    <source>
        <dbReference type="Proteomes" id="UP000003155"/>
    </source>
</evidence>
<sequence length="343" mass="39828">MKDYRFTLKPYRTPADRLECPHCHQWHCFSPYIDTEGMIAFPAYVGRRNHEHRCGYHYTPRDYFHDHPEAKAELLAKDAAPIPRPCHSARQHLAAEPYYFSMELVAQTEGHYQRNNLYLFLEERLGTEAALQLTKKYHAGTSRYWDGATVFWQVDAAQRARTGKIMYYDVVTGHRAQDAEHHVTWLHSLRHIDKEWITQCFFGEHLLGKSDKPVAIVESEKSCLIASFYIPQFTWIATGGKDGMFSKASLSLFKDRKVILFPDLGQYDNWLRKAAELKVRGIDASCYSYLEDHATEEERKAGLDIADYLLTEDPRKGVLRDMIRRNPAIGLLVEKLQLEIVDE</sequence>
<dbReference type="NCBIfam" id="NF040506">
    <property type="entry name" value="PG0870_Nterm"/>
    <property type="match status" value="1"/>
</dbReference>
<dbReference type="AlphaFoldDB" id="F0H6H7"/>
<organism evidence="3 4">
    <name type="scientific">Prevotella denticola CRIS 18C-A</name>
    <dbReference type="NCBI Taxonomy" id="944557"/>
    <lineage>
        <taxon>Bacteria</taxon>
        <taxon>Pseudomonadati</taxon>
        <taxon>Bacteroidota</taxon>
        <taxon>Bacteroidia</taxon>
        <taxon>Bacteroidales</taxon>
        <taxon>Prevotellaceae</taxon>
        <taxon>Prevotella</taxon>
    </lineage>
</organism>
<dbReference type="RefSeq" id="WP_004353047.1">
    <property type="nucleotide sequence ID" value="NZ_AEXO01000064.1"/>
</dbReference>
<feature type="domain" description="DUF6371" evidence="1">
    <location>
        <begin position="115"/>
        <end position="264"/>
    </location>
</feature>